<accession>B2WDG5</accession>
<dbReference type="HOGENOM" id="CLU_1548404_0_0_1"/>
<feature type="region of interest" description="Disordered" evidence="1">
    <location>
        <begin position="67"/>
        <end position="88"/>
    </location>
</feature>
<gene>
    <name evidence="2" type="ORF">PTRG_08024</name>
</gene>
<organism evidence="2 3">
    <name type="scientific">Pyrenophora tritici-repentis (strain Pt-1C-BFP)</name>
    <name type="common">Wheat tan spot fungus</name>
    <name type="synonym">Drechslera tritici-repentis</name>
    <dbReference type="NCBI Taxonomy" id="426418"/>
    <lineage>
        <taxon>Eukaryota</taxon>
        <taxon>Fungi</taxon>
        <taxon>Dikarya</taxon>
        <taxon>Ascomycota</taxon>
        <taxon>Pezizomycotina</taxon>
        <taxon>Dothideomycetes</taxon>
        <taxon>Pleosporomycetidae</taxon>
        <taxon>Pleosporales</taxon>
        <taxon>Pleosporineae</taxon>
        <taxon>Pleosporaceae</taxon>
        <taxon>Pyrenophora</taxon>
    </lineage>
</organism>
<evidence type="ECO:0000313" key="3">
    <source>
        <dbReference type="Proteomes" id="UP000001471"/>
    </source>
</evidence>
<name>B2WDG5_PYRTR</name>
<evidence type="ECO:0000256" key="1">
    <source>
        <dbReference type="SAM" id="MobiDB-lite"/>
    </source>
</evidence>
<dbReference type="Proteomes" id="UP000001471">
    <property type="component" value="Unassembled WGS sequence"/>
</dbReference>
<protein>
    <submittedName>
        <fullName evidence="2">Uncharacterized protein</fullName>
    </submittedName>
</protein>
<reference evidence="3" key="1">
    <citation type="journal article" date="2013" name="G3 (Bethesda)">
        <title>Comparative genomics of a plant-pathogenic fungus, Pyrenophora tritici-repentis, reveals transduplication and the impact of repeat elements on pathogenicity and population divergence.</title>
        <authorList>
            <person name="Manning V.A."/>
            <person name="Pandelova I."/>
            <person name="Dhillon B."/>
            <person name="Wilhelm L.J."/>
            <person name="Goodwin S.B."/>
            <person name="Berlin A.M."/>
            <person name="Figueroa M."/>
            <person name="Freitag M."/>
            <person name="Hane J.K."/>
            <person name="Henrissat B."/>
            <person name="Holman W.H."/>
            <person name="Kodira C.D."/>
            <person name="Martin J."/>
            <person name="Oliver R.P."/>
            <person name="Robbertse B."/>
            <person name="Schackwitz W."/>
            <person name="Schwartz D.C."/>
            <person name="Spatafora J.W."/>
            <person name="Turgeon B.G."/>
            <person name="Yandava C."/>
            <person name="Young S."/>
            <person name="Zhou S."/>
            <person name="Zeng Q."/>
            <person name="Grigoriev I.V."/>
            <person name="Ma L.-J."/>
            <person name="Ciuffetti L.M."/>
        </authorList>
    </citation>
    <scope>NUCLEOTIDE SEQUENCE [LARGE SCALE GENOMIC DNA]</scope>
    <source>
        <strain evidence="3">Pt-1C-BFP</strain>
    </source>
</reference>
<dbReference type="EMBL" id="DS231622">
    <property type="protein sequence ID" value="EDU50943.1"/>
    <property type="molecule type" value="Genomic_DNA"/>
</dbReference>
<proteinExistence type="predicted"/>
<evidence type="ECO:0000313" key="2">
    <source>
        <dbReference type="EMBL" id="EDU50943.1"/>
    </source>
</evidence>
<dbReference type="InParanoid" id="B2WDG5"/>
<sequence>MTTEEPNSALQLILEQIAGLTDTLAKQEARYYKEMAAMRKDFEERLNIVTQLARTLLKATFAKTKEEPAPEDTLKSRNSLSERLPNPPAFSGKKKDLLLFLTKLRYKLKGNADRFPTKESQLIYAHSRLEHDLATLIDPLIGKDIVTQGKRNFLSYFAKFRRLVADTNLNEGA</sequence>
<dbReference type="AlphaFoldDB" id="B2WDG5"/>